<feature type="signal peptide" evidence="1">
    <location>
        <begin position="1"/>
        <end position="23"/>
    </location>
</feature>
<name>A0A4P8XTP2_9FIRM</name>
<organism evidence="2 3">
    <name type="scientific">Ruminococcus bovis</name>
    <dbReference type="NCBI Taxonomy" id="2564099"/>
    <lineage>
        <taxon>Bacteria</taxon>
        <taxon>Bacillati</taxon>
        <taxon>Bacillota</taxon>
        <taxon>Clostridia</taxon>
        <taxon>Eubacteriales</taxon>
        <taxon>Oscillospiraceae</taxon>
        <taxon>Ruminococcus</taxon>
    </lineage>
</organism>
<evidence type="ECO:0000313" key="2">
    <source>
        <dbReference type="EMBL" id="QCT05952.1"/>
    </source>
</evidence>
<protein>
    <recommendedName>
        <fullName evidence="4">Peptidyl-prolyl cis-trans isomerase</fullName>
    </recommendedName>
</protein>
<reference evidence="2 3" key="1">
    <citation type="submission" date="2019-04" db="EMBL/GenBank/DDBJ databases">
        <authorList>
            <person name="Embree M."/>
            <person name="Gaffney J.R."/>
        </authorList>
    </citation>
    <scope>NUCLEOTIDE SEQUENCE [LARGE SCALE GENOMIC DNA]</scope>
    <source>
        <strain evidence="2 3">JE7A12</strain>
    </source>
</reference>
<sequence length="401" mass="45082">MNFKNIKKVMAGTVAGAIMVSAAACTPISTKAQWSYKEGKNEKAIGVYIFALYNAYNQAKTYAEKADGYKKDESFLDLKIKDDDGKEAVASDWIKDKADLTLREALYLDSKLDSLKATVDEASYAEQAEKDWTLGYMAEYYSQMGYSTTPEQDILEPYGISKESYQELQYNMSGKQQKLFDLMYGKGGSEEVSDTDLQKFFDDNYTYYTYFTVPLSETTTDTSGQQTSKAYDSKKQKQLTSDAESYAKAINNGSTMEDQCTKYLKATKSSSKASDTVQKGCELLDKDNLSSSSIGEDVAKKLVDMKVNEAKAVTIGKDDSKTIYVIQKLNTKDGEKEYLTKDDSTKKNVLQKMKNDDYNKFLQKEAKALKCEVNDSVVNKYDPDMFWEKPEETSTTTTSSK</sequence>
<keyword evidence="1" id="KW-0732">Signal</keyword>
<dbReference type="OrthoDB" id="1852469at2"/>
<keyword evidence="3" id="KW-1185">Reference proteome</keyword>
<dbReference type="PROSITE" id="PS51257">
    <property type="entry name" value="PROKAR_LIPOPROTEIN"/>
    <property type="match status" value="1"/>
</dbReference>
<feature type="chain" id="PRO_5039378020" description="Peptidyl-prolyl cis-trans isomerase" evidence="1">
    <location>
        <begin position="24"/>
        <end position="401"/>
    </location>
</feature>
<accession>A0A4P8XTP2</accession>
<gene>
    <name evidence="2" type="ORF">E5Z56_00590</name>
</gene>
<evidence type="ECO:0000256" key="1">
    <source>
        <dbReference type="SAM" id="SignalP"/>
    </source>
</evidence>
<evidence type="ECO:0000313" key="3">
    <source>
        <dbReference type="Proteomes" id="UP000301475"/>
    </source>
</evidence>
<dbReference type="Proteomes" id="UP000301475">
    <property type="component" value="Chromosome"/>
</dbReference>
<dbReference type="EMBL" id="CP039381">
    <property type="protein sequence ID" value="QCT05952.1"/>
    <property type="molecule type" value="Genomic_DNA"/>
</dbReference>
<evidence type="ECO:0008006" key="4">
    <source>
        <dbReference type="Google" id="ProtNLM"/>
    </source>
</evidence>
<proteinExistence type="predicted"/>
<dbReference type="KEGG" id="ruj:E5Z56_00590"/>
<dbReference type="RefSeq" id="WP_138156053.1">
    <property type="nucleotide sequence ID" value="NZ_CP039381.1"/>
</dbReference>
<dbReference type="AlphaFoldDB" id="A0A4P8XTP2"/>